<keyword evidence="4" id="KW-0808">Transferase</keyword>
<feature type="transmembrane region" description="Helical" evidence="8">
    <location>
        <begin position="405"/>
        <end position="425"/>
    </location>
</feature>
<feature type="domain" description="Aminoarabinose transferase C-terminal" evidence="10">
    <location>
        <begin position="475"/>
        <end position="571"/>
    </location>
</feature>
<dbReference type="GO" id="GO:0005886">
    <property type="term" value="C:plasma membrane"/>
    <property type="evidence" value="ECO:0007669"/>
    <property type="project" value="UniProtKB-SubCell"/>
</dbReference>
<dbReference type="PATRIC" id="fig|28092.6.peg.3789"/>
<name>A0A0F5JZE1_9BURK</name>
<feature type="domain" description="Glycosyltransferase RgtA/B/C/D-like" evidence="9">
    <location>
        <begin position="63"/>
        <end position="152"/>
    </location>
</feature>
<keyword evidence="5 8" id="KW-0812">Transmembrane</keyword>
<comment type="caution">
    <text evidence="11">The sequence shown here is derived from an EMBL/GenBank/DDBJ whole genome shotgun (WGS) entry which is preliminary data.</text>
</comment>
<feature type="transmembrane region" description="Helical" evidence="8">
    <location>
        <begin position="110"/>
        <end position="129"/>
    </location>
</feature>
<dbReference type="STRING" id="28092.WM40_16080"/>
<sequence>MNLTRGAVLLLVILCAAAWFAPLGIRSLLPSEEGHYAEIAREMLASGDWTTPRYNGAPYGETAPLQIWATAASFTLFGLGEWQARLWTALCGFGAILLVGYTGVRLFGRPAGILAAAAMVATPYWHLFGHYASRDMGLSAMLTVVLCTFLLAQRAPHPAIGQRDMSSTGGKGVTVAVSALRGQRGWMWLCWAAMALAVLSKGLTGIAIPALALVIYSLAARDARVWRRLHLFSGLLVFLALCAPWFIASQWHHPDASYIRFGEAADRRFRWRDNTLPDAISFVVPVLLIGILPWLSLLWQGMRRAIRLPRQTNRFSPAVLLLTWSISIFVFFSLSDAKRVADLLPLTPAVALVVGAYLPSRDPRRIRRHLAGYAVLLITLALSVVYLSNFGSVTTPNALYRRYQMWLWLALGVGLLGFAVAGALARRLGARAWLVYVAAWYATLAIAVNAHELLGRPIAGTPLAARVRSTLAQTPDGAADWPFYALGGRDETIAFALRRTMIGIDMPDNTVRGASPESDAARTALAQWAQHWRDGGPALAIMTPAQYDALRADNVPMTVIANDPRRVVVSRDRP</sequence>
<keyword evidence="7 8" id="KW-0472">Membrane</keyword>
<feature type="transmembrane region" description="Helical" evidence="8">
    <location>
        <begin position="432"/>
        <end position="450"/>
    </location>
</feature>
<evidence type="ECO:0000256" key="2">
    <source>
        <dbReference type="ARBA" id="ARBA00022475"/>
    </source>
</evidence>
<dbReference type="InterPro" id="IPR038731">
    <property type="entry name" value="RgtA/B/C-like"/>
</dbReference>
<feature type="transmembrane region" description="Helical" evidence="8">
    <location>
        <begin position="340"/>
        <end position="358"/>
    </location>
</feature>
<evidence type="ECO:0000256" key="5">
    <source>
        <dbReference type="ARBA" id="ARBA00022692"/>
    </source>
</evidence>
<keyword evidence="2" id="KW-1003">Cell membrane</keyword>
<dbReference type="GO" id="GO:0009103">
    <property type="term" value="P:lipopolysaccharide biosynthetic process"/>
    <property type="evidence" value="ECO:0007669"/>
    <property type="project" value="UniProtKB-ARBA"/>
</dbReference>
<dbReference type="InterPro" id="IPR040845">
    <property type="entry name" value="Arnt_C"/>
</dbReference>
<gene>
    <name evidence="11" type="ORF">WM40_16080</name>
</gene>
<proteinExistence type="predicted"/>
<dbReference type="GO" id="GO:0016763">
    <property type="term" value="F:pentosyltransferase activity"/>
    <property type="evidence" value="ECO:0007669"/>
    <property type="project" value="TreeGrafter"/>
</dbReference>
<dbReference type="Pfam" id="PF13231">
    <property type="entry name" value="PMT_2"/>
    <property type="match status" value="1"/>
</dbReference>
<evidence type="ECO:0000259" key="9">
    <source>
        <dbReference type="Pfam" id="PF13231"/>
    </source>
</evidence>
<reference evidence="11 12" key="1">
    <citation type="submission" date="2015-03" db="EMBL/GenBank/DDBJ databases">
        <title>Draft Genome Sequence of Burkholderia andropogonis type strain ICMP2807, isolated from Sorghum bicolor.</title>
        <authorList>
            <person name="Lopes-Santos L."/>
            <person name="Castro D.B."/>
            <person name="Ottoboni L.M."/>
            <person name="Park D."/>
            <person name="Weirc B.S."/>
            <person name="Destefano S.A."/>
        </authorList>
    </citation>
    <scope>NUCLEOTIDE SEQUENCE [LARGE SCALE GENOMIC DNA]</scope>
    <source>
        <strain evidence="11 12">ICMP2807</strain>
    </source>
</reference>
<dbReference type="PANTHER" id="PTHR33908:SF3">
    <property type="entry name" value="UNDECAPRENYL PHOSPHATE-ALPHA-4-AMINO-4-DEOXY-L-ARABINOSE ARABINOSYL TRANSFERASE"/>
    <property type="match status" value="1"/>
</dbReference>
<evidence type="ECO:0008006" key="13">
    <source>
        <dbReference type="Google" id="ProtNLM"/>
    </source>
</evidence>
<organism evidence="11 12">
    <name type="scientific">Robbsia andropogonis</name>
    <dbReference type="NCBI Taxonomy" id="28092"/>
    <lineage>
        <taxon>Bacteria</taxon>
        <taxon>Pseudomonadati</taxon>
        <taxon>Pseudomonadota</taxon>
        <taxon>Betaproteobacteria</taxon>
        <taxon>Burkholderiales</taxon>
        <taxon>Burkholderiaceae</taxon>
        <taxon>Robbsia</taxon>
    </lineage>
</organism>
<feature type="transmembrane region" description="Helical" evidence="8">
    <location>
        <begin position="279"/>
        <end position="299"/>
    </location>
</feature>
<evidence type="ECO:0000256" key="1">
    <source>
        <dbReference type="ARBA" id="ARBA00004651"/>
    </source>
</evidence>
<dbReference type="OrthoDB" id="9775035at2"/>
<dbReference type="Pfam" id="PF18583">
    <property type="entry name" value="Arnt_C"/>
    <property type="match status" value="1"/>
</dbReference>
<protein>
    <recommendedName>
        <fullName evidence="13">Glycosyltransferase RgtA/B/C/D-like domain-containing protein</fullName>
    </recommendedName>
</protein>
<evidence type="ECO:0000313" key="12">
    <source>
        <dbReference type="Proteomes" id="UP000033618"/>
    </source>
</evidence>
<feature type="transmembrane region" description="Helical" evidence="8">
    <location>
        <begin position="86"/>
        <end position="104"/>
    </location>
</feature>
<evidence type="ECO:0000256" key="8">
    <source>
        <dbReference type="SAM" id="Phobius"/>
    </source>
</evidence>
<dbReference type="RefSeq" id="WP_046153393.1">
    <property type="nucleotide sequence ID" value="NZ_CADFGU010000002.1"/>
</dbReference>
<evidence type="ECO:0000256" key="3">
    <source>
        <dbReference type="ARBA" id="ARBA00022676"/>
    </source>
</evidence>
<evidence type="ECO:0000256" key="6">
    <source>
        <dbReference type="ARBA" id="ARBA00022989"/>
    </source>
</evidence>
<comment type="subcellular location">
    <subcellularLocation>
        <location evidence="1">Cell membrane</location>
        <topology evidence="1">Multi-pass membrane protein</topology>
    </subcellularLocation>
</comment>
<evidence type="ECO:0000313" key="11">
    <source>
        <dbReference type="EMBL" id="KKB62667.1"/>
    </source>
</evidence>
<evidence type="ECO:0000256" key="7">
    <source>
        <dbReference type="ARBA" id="ARBA00023136"/>
    </source>
</evidence>
<accession>A0A0F5JZE1</accession>
<dbReference type="AlphaFoldDB" id="A0A0F5JZE1"/>
<dbReference type="Proteomes" id="UP000033618">
    <property type="component" value="Unassembled WGS sequence"/>
</dbReference>
<feature type="transmembrane region" description="Helical" evidence="8">
    <location>
        <begin position="186"/>
        <end position="219"/>
    </location>
</feature>
<dbReference type="EMBL" id="LAQU01000017">
    <property type="protein sequence ID" value="KKB62667.1"/>
    <property type="molecule type" value="Genomic_DNA"/>
</dbReference>
<dbReference type="PANTHER" id="PTHR33908">
    <property type="entry name" value="MANNOSYLTRANSFERASE YKCB-RELATED"/>
    <property type="match status" value="1"/>
</dbReference>
<keyword evidence="3" id="KW-0328">Glycosyltransferase</keyword>
<feature type="transmembrane region" description="Helical" evidence="8">
    <location>
        <begin position="231"/>
        <end position="248"/>
    </location>
</feature>
<keyword evidence="6 8" id="KW-1133">Transmembrane helix</keyword>
<keyword evidence="12" id="KW-1185">Reference proteome</keyword>
<evidence type="ECO:0000259" key="10">
    <source>
        <dbReference type="Pfam" id="PF18583"/>
    </source>
</evidence>
<dbReference type="GO" id="GO:0010041">
    <property type="term" value="P:response to iron(III) ion"/>
    <property type="evidence" value="ECO:0007669"/>
    <property type="project" value="TreeGrafter"/>
</dbReference>
<feature type="transmembrane region" description="Helical" evidence="8">
    <location>
        <begin position="370"/>
        <end position="393"/>
    </location>
</feature>
<evidence type="ECO:0000256" key="4">
    <source>
        <dbReference type="ARBA" id="ARBA00022679"/>
    </source>
</evidence>
<feature type="transmembrane region" description="Helical" evidence="8">
    <location>
        <begin position="315"/>
        <end position="334"/>
    </location>
</feature>
<dbReference type="InterPro" id="IPR050297">
    <property type="entry name" value="LipidA_mod_glycosyltrf_83"/>
</dbReference>